<dbReference type="GO" id="GO:0098797">
    <property type="term" value="C:plasma membrane protein complex"/>
    <property type="evidence" value="ECO:0007669"/>
    <property type="project" value="TreeGrafter"/>
</dbReference>
<name>A0A3N4V1T4_9BURK</name>
<feature type="transmembrane region" description="Helical" evidence="7">
    <location>
        <begin position="295"/>
        <end position="317"/>
    </location>
</feature>
<dbReference type="Proteomes" id="UP000272193">
    <property type="component" value="Unassembled WGS sequence"/>
</dbReference>
<comment type="similarity">
    <text evidence="2">Belongs to the ABC-4 integral membrane protein family. LolC/E subfamily.</text>
</comment>
<evidence type="ECO:0000259" key="8">
    <source>
        <dbReference type="Pfam" id="PF02687"/>
    </source>
</evidence>
<gene>
    <name evidence="10" type="ORF">EDC62_1958</name>
</gene>
<sequence>MAPARTRPALSPWARRLPFEALVALRFLREGRMQSALILAGVTGGVAVIIFLTQLINQLQDSIIDRVLGSQAHVVIRPLEETTQRVLQADAQRAIAAIVQPREQRLRSVDQWERIARLAAAHPGVLAVSPVVSGPAFALRGNSNKSVALIGMVPDAYRRVVRMDDKMVRGRFEVSGSETLIGTELAADLGVTVGDKIRVTTANGRSETLTITGLFDMGNRDLNRRWVFVPLKLAQTLLDLSGGVSNLDLTVRDLFGADAVADALRAQTGLTVESWMQTNSGLLTALSNQSVSNNLIRSFVVIIVALGISSVLVVSVVQKQREIGILRAMGAGQRQIMAVFLLQGGIVGLAGSALGSGLAYTLLVVFSRVFKNPGDGGPLFSAELDPRLVVLASLVACGVGLLAAWIPARRAARMDPVQAIRT</sequence>
<keyword evidence="10" id="KW-0449">Lipoprotein</keyword>
<evidence type="ECO:0000256" key="5">
    <source>
        <dbReference type="ARBA" id="ARBA00022989"/>
    </source>
</evidence>
<dbReference type="PANTHER" id="PTHR30489">
    <property type="entry name" value="LIPOPROTEIN-RELEASING SYSTEM TRANSMEMBRANE PROTEIN LOLE"/>
    <property type="match status" value="1"/>
</dbReference>
<keyword evidence="5 7" id="KW-1133">Transmembrane helix</keyword>
<dbReference type="PANTHER" id="PTHR30489:SF0">
    <property type="entry name" value="LIPOPROTEIN-RELEASING SYSTEM TRANSMEMBRANE PROTEIN LOLE"/>
    <property type="match status" value="1"/>
</dbReference>
<accession>A0A3N4V1T4</accession>
<dbReference type="Pfam" id="PF02687">
    <property type="entry name" value="FtsX"/>
    <property type="match status" value="1"/>
</dbReference>
<dbReference type="Pfam" id="PF12704">
    <property type="entry name" value="MacB_PCD"/>
    <property type="match status" value="1"/>
</dbReference>
<feature type="domain" description="MacB-like periplasmic core" evidence="9">
    <location>
        <begin position="35"/>
        <end position="266"/>
    </location>
</feature>
<evidence type="ECO:0000256" key="3">
    <source>
        <dbReference type="ARBA" id="ARBA00022475"/>
    </source>
</evidence>
<protein>
    <submittedName>
        <fullName evidence="10">Lipoprotein-releasing system permease protein</fullName>
    </submittedName>
</protein>
<feature type="transmembrane region" description="Helical" evidence="7">
    <location>
        <begin position="386"/>
        <end position="406"/>
    </location>
</feature>
<evidence type="ECO:0000256" key="4">
    <source>
        <dbReference type="ARBA" id="ARBA00022692"/>
    </source>
</evidence>
<keyword evidence="4 7" id="KW-0812">Transmembrane</keyword>
<comment type="subcellular location">
    <subcellularLocation>
        <location evidence="1">Cell membrane</location>
        <topology evidence="1">Multi-pass membrane protein</topology>
    </subcellularLocation>
</comment>
<dbReference type="InterPro" id="IPR051447">
    <property type="entry name" value="Lipoprotein-release_system"/>
</dbReference>
<evidence type="ECO:0000256" key="7">
    <source>
        <dbReference type="SAM" id="Phobius"/>
    </source>
</evidence>
<evidence type="ECO:0000256" key="1">
    <source>
        <dbReference type="ARBA" id="ARBA00004651"/>
    </source>
</evidence>
<feature type="transmembrane region" description="Helical" evidence="7">
    <location>
        <begin position="36"/>
        <end position="56"/>
    </location>
</feature>
<dbReference type="OrthoDB" id="9770036at2"/>
<evidence type="ECO:0000256" key="6">
    <source>
        <dbReference type="ARBA" id="ARBA00023136"/>
    </source>
</evidence>
<dbReference type="EMBL" id="RKQL01000004">
    <property type="protein sequence ID" value="RPE66884.1"/>
    <property type="molecule type" value="Genomic_DNA"/>
</dbReference>
<keyword evidence="11" id="KW-1185">Reference proteome</keyword>
<feature type="transmembrane region" description="Helical" evidence="7">
    <location>
        <begin position="338"/>
        <end position="366"/>
    </location>
</feature>
<dbReference type="InterPro" id="IPR003838">
    <property type="entry name" value="ABC3_permease_C"/>
</dbReference>
<evidence type="ECO:0000313" key="11">
    <source>
        <dbReference type="Proteomes" id="UP000272193"/>
    </source>
</evidence>
<evidence type="ECO:0000259" key="9">
    <source>
        <dbReference type="Pfam" id="PF12704"/>
    </source>
</evidence>
<comment type="caution">
    <text evidence="10">The sequence shown here is derived from an EMBL/GenBank/DDBJ whole genome shotgun (WGS) entry which is preliminary data.</text>
</comment>
<proteinExistence type="inferred from homology"/>
<evidence type="ECO:0000313" key="10">
    <source>
        <dbReference type="EMBL" id="RPE66884.1"/>
    </source>
</evidence>
<dbReference type="RefSeq" id="WP_124223117.1">
    <property type="nucleotide sequence ID" value="NZ_RKQL01000004.1"/>
</dbReference>
<keyword evidence="6 7" id="KW-0472">Membrane</keyword>
<keyword evidence="3" id="KW-1003">Cell membrane</keyword>
<organism evidence="10 11">
    <name type="scientific">Tibeticola sediminis</name>
    <dbReference type="NCBI Taxonomy" id="1917811"/>
    <lineage>
        <taxon>Bacteria</taxon>
        <taxon>Pseudomonadati</taxon>
        <taxon>Pseudomonadota</taxon>
        <taxon>Betaproteobacteria</taxon>
        <taxon>Burkholderiales</taxon>
        <taxon>Comamonadaceae</taxon>
        <taxon>Tibeticola</taxon>
    </lineage>
</organism>
<dbReference type="AlphaFoldDB" id="A0A3N4V1T4"/>
<dbReference type="GO" id="GO:0044874">
    <property type="term" value="P:lipoprotein localization to outer membrane"/>
    <property type="evidence" value="ECO:0007669"/>
    <property type="project" value="TreeGrafter"/>
</dbReference>
<feature type="domain" description="ABC3 transporter permease C-terminal" evidence="8">
    <location>
        <begin position="298"/>
        <end position="416"/>
    </location>
</feature>
<dbReference type="InterPro" id="IPR025857">
    <property type="entry name" value="MacB_PCD"/>
</dbReference>
<reference evidence="10 11" key="1">
    <citation type="submission" date="2018-11" db="EMBL/GenBank/DDBJ databases">
        <title>Genomic Encyclopedia of Type Strains, Phase IV (KMG-IV): sequencing the most valuable type-strain genomes for metagenomic binning, comparative biology and taxonomic classification.</title>
        <authorList>
            <person name="Goeker M."/>
        </authorList>
    </citation>
    <scope>NUCLEOTIDE SEQUENCE [LARGE SCALE GENOMIC DNA]</scope>
    <source>
        <strain evidence="10 11">DSM 101684</strain>
    </source>
</reference>
<evidence type="ECO:0000256" key="2">
    <source>
        <dbReference type="ARBA" id="ARBA00005236"/>
    </source>
</evidence>